<comment type="caution">
    <text evidence="2">The sequence shown here is derived from an EMBL/GenBank/DDBJ whole genome shotgun (WGS) entry which is preliminary data.</text>
</comment>
<dbReference type="InterPro" id="IPR037401">
    <property type="entry name" value="SnoaL-like"/>
</dbReference>
<name>A0ABT0E0N7_9SPHN</name>
<keyword evidence="3" id="KW-1185">Reference proteome</keyword>
<accession>A0ABT0E0N7</accession>
<feature type="domain" description="SnoaL-like" evidence="1">
    <location>
        <begin position="19"/>
        <end position="142"/>
    </location>
</feature>
<dbReference type="EMBL" id="JALKHS010000013">
    <property type="protein sequence ID" value="MCK0532928.1"/>
    <property type="molecule type" value="Genomic_DNA"/>
</dbReference>
<evidence type="ECO:0000259" key="1">
    <source>
        <dbReference type="Pfam" id="PF13577"/>
    </source>
</evidence>
<organism evidence="2 3">
    <name type="scientific">Sphingobium agri</name>
    <dbReference type="NCBI Taxonomy" id="2933566"/>
    <lineage>
        <taxon>Bacteria</taxon>
        <taxon>Pseudomonadati</taxon>
        <taxon>Pseudomonadota</taxon>
        <taxon>Alphaproteobacteria</taxon>
        <taxon>Sphingomonadales</taxon>
        <taxon>Sphingomonadaceae</taxon>
        <taxon>Sphingobium</taxon>
    </lineage>
</organism>
<dbReference type="Proteomes" id="UP001203512">
    <property type="component" value="Unassembled WGS sequence"/>
</dbReference>
<proteinExistence type="predicted"/>
<dbReference type="Gene3D" id="3.10.450.50">
    <property type="match status" value="1"/>
</dbReference>
<dbReference type="CDD" id="cd00531">
    <property type="entry name" value="NTF2_like"/>
    <property type="match status" value="1"/>
</dbReference>
<sequence length="160" mass="16810">MQGGKALSAPADLTARIAVLEDREAIRGLIASYGPLADAGDCAGAAALWTEDGVYEVGGFGSYTGRAAIQALLEGESHQSLIHGGAAHVLSPPVIDLDGDKATARTYSVVFRKSGDSWEAHRASANSWHLIRMGKEWKVARRVNRLLDGSADARALIGGQ</sequence>
<evidence type="ECO:0000313" key="3">
    <source>
        <dbReference type="Proteomes" id="UP001203512"/>
    </source>
</evidence>
<reference evidence="2 3" key="1">
    <citation type="submission" date="2022-04" db="EMBL/GenBank/DDBJ databases">
        <authorList>
            <person name="Huq M.A."/>
        </authorList>
    </citation>
    <scope>NUCLEOTIDE SEQUENCE [LARGE SCALE GENOMIC DNA]</scope>
    <source>
        <strain evidence="2 3">MAH-33</strain>
    </source>
</reference>
<dbReference type="Pfam" id="PF13577">
    <property type="entry name" value="SnoaL_4"/>
    <property type="match status" value="1"/>
</dbReference>
<dbReference type="InterPro" id="IPR032710">
    <property type="entry name" value="NTF2-like_dom_sf"/>
</dbReference>
<dbReference type="SUPFAM" id="SSF54427">
    <property type="entry name" value="NTF2-like"/>
    <property type="match status" value="1"/>
</dbReference>
<dbReference type="RefSeq" id="WP_097092944.1">
    <property type="nucleotide sequence ID" value="NZ_JALKHS010000013.1"/>
</dbReference>
<gene>
    <name evidence="2" type="ORF">MU848_15155</name>
</gene>
<protein>
    <submittedName>
        <fullName evidence="2">Nuclear transport factor 2 family protein</fullName>
    </submittedName>
</protein>
<evidence type="ECO:0000313" key="2">
    <source>
        <dbReference type="EMBL" id="MCK0532928.1"/>
    </source>
</evidence>